<dbReference type="EMBL" id="AP023420">
    <property type="protein sequence ID" value="BCK85352.1"/>
    <property type="molecule type" value="Genomic_DNA"/>
</dbReference>
<sequence length="143" mass="16105">MPLLSVLRFLCHRTRRLSFVGAAPVSRNCGAAYPPLRGSCEFFGFSHLPFAKKFCKDLRPGTGGRLCSPNLRFWRPALSIELHPYMCASRLNCHTPHIGPDYGTLAQFSAGIVILSEDLRYAQIIRERPGLWWNIAALPRFST</sequence>
<dbReference type="KEGG" id="pfaa:MM59RIKEN_26710"/>
<evidence type="ECO:0000313" key="1">
    <source>
        <dbReference type="EMBL" id="BCK85352.1"/>
    </source>
</evidence>
<evidence type="ECO:0000313" key="2">
    <source>
        <dbReference type="Proteomes" id="UP000679848"/>
    </source>
</evidence>
<protein>
    <submittedName>
        <fullName evidence="1">Uncharacterized protein</fullName>
    </submittedName>
</protein>
<gene>
    <name evidence="1" type="ORF">MM59RIKEN_26710</name>
</gene>
<reference evidence="1" key="1">
    <citation type="submission" date="2020-09" db="EMBL/GenBank/DDBJ databases">
        <title>New species isolated from human feces.</title>
        <authorList>
            <person name="Kitahara M."/>
            <person name="Shigeno Y."/>
            <person name="Shime M."/>
            <person name="Matsumoto Y."/>
            <person name="Nakamura S."/>
            <person name="Motooka D."/>
            <person name="Fukuoka S."/>
            <person name="Nishikawa H."/>
            <person name="Benno Y."/>
        </authorList>
    </citation>
    <scope>NUCLEOTIDE SEQUENCE</scope>
    <source>
        <strain evidence="1">MM59</strain>
    </source>
</reference>
<dbReference type="AlphaFoldDB" id="A0A810QH51"/>
<name>A0A810QH51_9FIRM</name>
<organism evidence="1 2">
    <name type="scientific">Pusillibacter faecalis</name>
    <dbReference type="NCBI Taxonomy" id="2714358"/>
    <lineage>
        <taxon>Bacteria</taxon>
        <taxon>Bacillati</taxon>
        <taxon>Bacillota</taxon>
        <taxon>Clostridia</taxon>
        <taxon>Eubacteriales</taxon>
        <taxon>Oscillospiraceae</taxon>
        <taxon>Pusillibacter</taxon>
    </lineage>
</organism>
<keyword evidence="2" id="KW-1185">Reference proteome</keyword>
<accession>A0A810QH51</accession>
<dbReference type="Proteomes" id="UP000679848">
    <property type="component" value="Chromosome"/>
</dbReference>
<proteinExistence type="predicted"/>